<dbReference type="GO" id="GO:0010181">
    <property type="term" value="F:FMN binding"/>
    <property type="evidence" value="ECO:0007669"/>
    <property type="project" value="TreeGrafter"/>
</dbReference>
<dbReference type="Pfam" id="PF03358">
    <property type="entry name" value="FMN_red"/>
    <property type="match status" value="1"/>
</dbReference>
<protein>
    <submittedName>
        <fullName evidence="2">NAD(P)H-dependent FMN reductase</fullName>
    </submittedName>
</protein>
<feature type="domain" description="NADPH-dependent FMN reductase-like" evidence="1">
    <location>
        <begin position="17"/>
        <end position="157"/>
    </location>
</feature>
<evidence type="ECO:0000313" key="2">
    <source>
        <dbReference type="EMBL" id="PFG30827.1"/>
    </source>
</evidence>
<dbReference type="OrthoDB" id="9812295at2"/>
<comment type="caution">
    <text evidence="2">The sequence shown here is derived from an EMBL/GenBank/DDBJ whole genome shotgun (WGS) entry which is preliminary data.</text>
</comment>
<dbReference type="InterPro" id="IPR005025">
    <property type="entry name" value="FMN_Rdtase-like_dom"/>
</dbReference>
<dbReference type="PANTHER" id="PTHR30543:SF21">
    <property type="entry name" value="NAD(P)H-DEPENDENT FMN REDUCTASE LOT6"/>
    <property type="match status" value="1"/>
</dbReference>
<reference evidence="2 3" key="1">
    <citation type="submission" date="2017-10" db="EMBL/GenBank/DDBJ databases">
        <title>Sequencing the genomes of 1000 actinobacteria strains.</title>
        <authorList>
            <person name="Klenk H.-P."/>
        </authorList>
    </citation>
    <scope>NUCLEOTIDE SEQUENCE [LARGE SCALE GENOMIC DNA]</scope>
    <source>
        <strain evidence="2 3">DSM 21798</strain>
    </source>
</reference>
<dbReference type="InterPro" id="IPR029039">
    <property type="entry name" value="Flavoprotein-like_sf"/>
</dbReference>
<dbReference type="RefSeq" id="WP_098407243.1">
    <property type="nucleotide sequence ID" value="NZ_PDJE01000001.1"/>
</dbReference>
<accession>A0A2A9DVL3</accession>
<name>A0A2A9DVL3_9MICO</name>
<dbReference type="Gene3D" id="3.40.50.360">
    <property type="match status" value="1"/>
</dbReference>
<dbReference type="GO" id="GO:0005829">
    <property type="term" value="C:cytosol"/>
    <property type="evidence" value="ECO:0007669"/>
    <property type="project" value="TreeGrafter"/>
</dbReference>
<dbReference type="PANTHER" id="PTHR30543">
    <property type="entry name" value="CHROMATE REDUCTASE"/>
    <property type="match status" value="1"/>
</dbReference>
<proteinExistence type="predicted"/>
<dbReference type="EMBL" id="PDJE01000001">
    <property type="protein sequence ID" value="PFG30827.1"/>
    <property type="molecule type" value="Genomic_DNA"/>
</dbReference>
<dbReference type="AlphaFoldDB" id="A0A2A9DVL3"/>
<evidence type="ECO:0000313" key="3">
    <source>
        <dbReference type="Proteomes" id="UP000221369"/>
    </source>
</evidence>
<sequence>MTIKNPRSSERPQRFMLVLGSARQGRIALPITLWVHDLLSDYSGVSVDLVDLMEQDLPFMSEPDLSENRAYINAHSRAWSERVSAADSVIFVAPAYGDGLSPVVRNAIDYLGREWKEKPVGLVTYGRDAKRLSRRLGRSLQERGMSVVRPLVALAHARAHVHGVDFDNDPQSSRACERMIDELRVLSGRSDRQMLAEDVA</sequence>
<organism evidence="2 3">
    <name type="scientific">Paramicrobacterium agarici</name>
    <dbReference type="NCBI Taxonomy" id="630514"/>
    <lineage>
        <taxon>Bacteria</taxon>
        <taxon>Bacillati</taxon>
        <taxon>Actinomycetota</taxon>
        <taxon>Actinomycetes</taxon>
        <taxon>Micrococcales</taxon>
        <taxon>Microbacteriaceae</taxon>
        <taxon>Paramicrobacterium</taxon>
    </lineage>
</organism>
<dbReference type="InterPro" id="IPR050712">
    <property type="entry name" value="NAD(P)H-dep_reductase"/>
</dbReference>
<keyword evidence="3" id="KW-1185">Reference proteome</keyword>
<dbReference type="SUPFAM" id="SSF52218">
    <property type="entry name" value="Flavoproteins"/>
    <property type="match status" value="1"/>
</dbReference>
<dbReference type="Proteomes" id="UP000221369">
    <property type="component" value="Unassembled WGS sequence"/>
</dbReference>
<evidence type="ECO:0000259" key="1">
    <source>
        <dbReference type="Pfam" id="PF03358"/>
    </source>
</evidence>
<gene>
    <name evidence="2" type="ORF">ATJ78_1769</name>
</gene>
<dbReference type="GO" id="GO:0016491">
    <property type="term" value="F:oxidoreductase activity"/>
    <property type="evidence" value="ECO:0007669"/>
    <property type="project" value="InterPro"/>
</dbReference>